<proteinExistence type="predicted"/>
<accession>A0A1F2P6I7</accession>
<evidence type="ECO:0000313" key="1">
    <source>
        <dbReference type="EMBL" id="OFV66602.1"/>
    </source>
</evidence>
<comment type="caution">
    <text evidence="1">The sequence shown here is derived from an EMBL/GenBank/DDBJ whole genome shotgun (WGS) entry which is preliminary data.</text>
</comment>
<name>A0A1F2P6I7_9EURY</name>
<dbReference type="STRING" id="1839936.SBU_000569"/>
<sequence length="43" mass="4808">MVWALEAEKLKDDGIAGSVQVDFSKLSMDEALKILKTSKKRIN</sequence>
<reference evidence="1" key="1">
    <citation type="submission" date="2016-05" db="EMBL/GenBank/DDBJ databases">
        <title>Microbial consortia oxidize butane by reversing methanogenesis.</title>
        <authorList>
            <person name="Laso-Perez R."/>
            <person name="Richter M."/>
            <person name="Wegener G."/>
            <person name="Musat F."/>
        </authorList>
    </citation>
    <scope>NUCLEOTIDE SEQUENCE [LARGE SCALE GENOMIC DNA]</scope>
    <source>
        <strain evidence="1">BOX1</strain>
    </source>
</reference>
<dbReference type="EMBL" id="LYOR01000002">
    <property type="protein sequence ID" value="OFV66602.1"/>
    <property type="molecule type" value="Genomic_DNA"/>
</dbReference>
<dbReference type="Proteomes" id="UP000185779">
    <property type="component" value="Unassembled WGS sequence"/>
</dbReference>
<dbReference type="AlphaFoldDB" id="A0A1F2P6I7"/>
<evidence type="ECO:0000313" key="2">
    <source>
        <dbReference type="Proteomes" id="UP000185779"/>
    </source>
</evidence>
<keyword evidence="2" id="KW-1185">Reference proteome</keyword>
<protein>
    <submittedName>
        <fullName evidence="1">Uncharacterized protein</fullName>
    </submittedName>
</protein>
<gene>
    <name evidence="1" type="ORF">SBU_000569</name>
</gene>
<organism evidence="1 2">
    <name type="scientific">Candidatus Syntropharchaeum butanivorans</name>
    <dbReference type="NCBI Taxonomy" id="1839936"/>
    <lineage>
        <taxon>Archaea</taxon>
        <taxon>Methanobacteriati</taxon>
        <taxon>Methanobacteriota</taxon>
        <taxon>Stenosarchaea group</taxon>
        <taxon>Methanomicrobia</taxon>
        <taxon>Methanosarcinales</taxon>
        <taxon>ANME-2 cluster</taxon>
        <taxon>Candidatus Syntropharchaeum</taxon>
    </lineage>
</organism>